<keyword evidence="5" id="KW-0677">Repeat</keyword>
<evidence type="ECO:0000256" key="5">
    <source>
        <dbReference type="ARBA" id="ARBA00022737"/>
    </source>
</evidence>
<keyword evidence="2 16" id="KW-0597">Phosphoprotein</keyword>
<dbReference type="FunFam" id="2.120.10.30:FF:000044">
    <property type="entry name" value="Tyrosine-protein kinase receptor"/>
    <property type="match status" value="1"/>
</dbReference>
<evidence type="ECO:0000256" key="3">
    <source>
        <dbReference type="ARBA" id="ARBA00022679"/>
    </source>
</evidence>
<dbReference type="InterPro" id="IPR011042">
    <property type="entry name" value="6-blade_b-propeller_TolB-like"/>
</dbReference>
<name>A0A662YZN6_ACIRT</name>
<feature type="domain" description="Fibronectin type-III" evidence="18">
    <location>
        <begin position="799"/>
        <end position="898"/>
    </location>
</feature>
<dbReference type="FunFam" id="2.60.40.10:FF:000984">
    <property type="entry name" value="Tyrosine-protein kinase receptor"/>
    <property type="match status" value="1"/>
</dbReference>
<dbReference type="GO" id="GO:0004714">
    <property type="term" value="F:transmembrane receptor protein tyrosine kinase activity"/>
    <property type="evidence" value="ECO:0007669"/>
    <property type="project" value="UniProtKB-EC"/>
</dbReference>
<dbReference type="PROSITE" id="PS50853">
    <property type="entry name" value="FN3"/>
    <property type="match status" value="5"/>
</dbReference>
<keyword evidence="9" id="KW-1133">Transmembrane helix</keyword>
<keyword evidence="11" id="KW-0829">Tyrosine-protein kinase</keyword>
<dbReference type="InterPro" id="IPR008266">
    <property type="entry name" value="Tyr_kinase_AS"/>
</dbReference>
<dbReference type="SMART" id="SM00219">
    <property type="entry name" value="TyrKc"/>
    <property type="match status" value="1"/>
</dbReference>
<dbReference type="GO" id="GO:0043235">
    <property type="term" value="C:receptor complex"/>
    <property type="evidence" value="ECO:0007669"/>
    <property type="project" value="TreeGrafter"/>
</dbReference>
<dbReference type="SUPFAM" id="SSF49265">
    <property type="entry name" value="Fibronectin type III"/>
    <property type="match status" value="5"/>
</dbReference>
<evidence type="ECO:0000259" key="17">
    <source>
        <dbReference type="PROSITE" id="PS50011"/>
    </source>
</evidence>
<dbReference type="CDD" id="cd00063">
    <property type="entry name" value="FN3"/>
    <property type="match status" value="7"/>
</dbReference>
<keyword evidence="20" id="KW-1185">Reference proteome</keyword>
<gene>
    <name evidence="19" type="ORF">EOD39_6444</name>
</gene>
<protein>
    <recommendedName>
        <fullName evidence="16">Tyrosine-protein kinase receptor</fullName>
        <ecNumber evidence="16">2.7.10.1</ecNumber>
    </recommendedName>
</protein>
<evidence type="ECO:0000256" key="8">
    <source>
        <dbReference type="ARBA" id="ARBA00022840"/>
    </source>
</evidence>
<dbReference type="PROSITE" id="PS50011">
    <property type="entry name" value="PROTEIN_KINASE_DOM"/>
    <property type="match status" value="1"/>
</dbReference>
<feature type="domain" description="Protein kinase" evidence="17">
    <location>
        <begin position="2155"/>
        <end position="2429"/>
    </location>
</feature>
<evidence type="ECO:0000256" key="4">
    <source>
        <dbReference type="ARBA" id="ARBA00022692"/>
    </source>
</evidence>
<organism evidence="19 20">
    <name type="scientific">Acipenser ruthenus</name>
    <name type="common">Sterlet sturgeon</name>
    <dbReference type="NCBI Taxonomy" id="7906"/>
    <lineage>
        <taxon>Eukaryota</taxon>
        <taxon>Metazoa</taxon>
        <taxon>Chordata</taxon>
        <taxon>Craniata</taxon>
        <taxon>Vertebrata</taxon>
        <taxon>Euteleostomi</taxon>
        <taxon>Actinopterygii</taxon>
        <taxon>Chondrostei</taxon>
        <taxon>Acipenseriformes</taxon>
        <taxon>Acipenseridae</taxon>
        <taxon>Acipenser</taxon>
    </lineage>
</organism>
<dbReference type="Gene3D" id="1.10.510.10">
    <property type="entry name" value="Transferase(Phosphotransferase) domain 1"/>
    <property type="match status" value="1"/>
</dbReference>
<keyword evidence="7 19" id="KW-0418">Kinase</keyword>
<evidence type="ECO:0000256" key="16">
    <source>
        <dbReference type="RuleBase" id="RU000312"/>
    </source>
</evidence>
<feature type="binding site" evidence="15">
    <location>
        <position position="2190"/>
    </location>
    <ligand>
        <name>ATP</name>
        <dbReference type="ChEBI" id="CHEBI:30616"/>
    </ligand>
</feature>
<dbReference type="InterPro" id="IPR050122">
    <property type="entry name" value="RTK"/>
</dbReference>
<dbReference type="PROSITE" id="PS00109">
    <property type="entry name" value="PROTEIN_KINASE_TYR"/>
    <property type="match status" value="1"/>
</dbReference>
<dbReference type="FunFam" id="3.30.200.20:FF:000301">
    <property type="entry name" value="Tyrosine-protein kinase receptor"/>
    <property type="match status" value="1"/>
</dbReference>
<dbReference type="Proteomes" id="UP000289886">
    <property type="component" value="Unassembled WGS sequence"/>
</dbReference>
<reference evidence="19 20" key="1">
    <citation type="submission" date="2019-01" db="EMBL/GenBank/DDBJ databases">
        <title>Draft Genome and Complete Hox-Cluster Characterization of the Sterlet Sturgeon (Acipenser ruthenus).</title>
        <authorList>
            <person name="Wei Q."/>
        </authorList>
    </citation>
    <scope>NUCLEOTIDE SEQUENCE [LARGE SCALE GENOMIC DNA]</scope>
    <source>
        <strain evidence="19">WHYD16114868_AA</strain>
        <tissue evidence="19">Blood</tissue>
    </source>
</reference>
<keyword evidence="13" id="KW-0325">Glycoprotein</keyword>
<dbReference type="PANTHER" id="PTHR24416">
    <property type="entry name" value="TYROSINE-PROTEIN KINASE RECEPTOR"/>
    <property type="match status" value="1"/>
</dbReference>
<evidence type="ECO:0000313" key="19">
    <source>
        <dbReference type="EMBL" id="RXN01517.1"/>
    </source>
</evidence>
<dbReference type="FunFam" id="1.10.510.10:FF:000341">
    <property type="entry name" value="Tyrosine-protein kinase receptor"/>
    <property type="match status" value="1"/>
</dbReference>
<dbReference type="SMART" id="SM00060">
    <property type="entry name" value="FN3"/>
    <property type="match status" value="8"/>
</dbReference>
<dbReference type="PANTHER" id="PTHR24416:SF527">
    <property type="entry name" value="PROTO-ONCOGENE TYROSINE-PROTEIN KINASE ROS"/>
    <property type="match status" value="1"/>
</dbReference>
<dbReference type="EC" id="2.7.10.1" evidence="16"/>
<evidence type="ECO:0000256" key="13">
    <source>
        <dbReference type="ARBA" id="ARBA00023180"/>
    </source>
</evidence>
<evidence type="ECO:0000256" key="14">
    <source>
        <dbReference type="ARBA" id="ARBA00051243"/>
    </source>
</evidence>
<evidence type="ECO:0000256" key="10">
    <source>
        <dbReference type="ARBA" id="ARBA00023136"/>
    </source>
</evidence>
<evidence type="ECO:0000256" key="7">
    <source>
        <dbReference type="ARBA" id="ARBA00022777"/>
    </source>
</evidence>
<evidence type="ECO:0000256" key="11">
    <source>
        <dbReference type="ARBA" id="ARBA00023137"/>
    </source>
</evidence>
<sequence>MVEELNPDDYVQIELRADALNEPIIVNQRVDEIDADEFLNKAADALQGTKDILSSDALYFVMNTVGNLRGGIHKPRKIGTVYSDDFVRSKRRCLFIIPNKHSNLCFAATLLGLMDLENARFPQLIQEAEELHRRLNLSPQHMVSFSDIATFEKLLDVKVRVYYRGANLQEFETSTSYHPRSYFMYLQDNHYYGITNLKMFLGVPFLCDRCHKSTGTRNTHKCDTICKVCLIPECRFVGSEKVVCKDCYRICRSRLCYTNHKLPQMDPRLQKQNPSQCDSVKHCSECYGSVLTRSGKAHQCQGVSCPGCGEKDYCDDSGCSDAEETCGAAILDVFNSPTAPFASAISSHNVTLKWGPANVSVVQYVPQWTYSNQPGAWRSTECVCGFSYTVSNLLPGTEYQFRVVWIITSQLMLYSPQSATYTTTAYGVPSSAPVFQNVESLTPETVEVSWSPPPFPGGSIVGYNLKLISVKQELHRAAGSNELQMLFFPTTANTTYRLTIAAVNTEGEGPGAEMNITTPALEPQVEAQWLFLSRMDSLRSTVVEDLVSAADCLPANLVQSNITGIAVNYYFKQIYFTEGNRIWVKGALKLSNTVDLKTVYVGSEQITAISVDWLYQKLYFVMDRKMFLCTLKNCSSPEDITPYHRGSPKRIIADPYNGYIFLLMDEGIYKMNLPESSALSKNITLVVRSDSMQDFVVGYRSKRLIYFNDTDRSISSVFLDGSSFYTIRPPVGSINTVVSLAYEADHFMITNAEEVFHETQYSGCFFYNTYMVGCDETQIEKFGFDNLQFFSESSQPYPVPLRPKQLKSLFGSDIAALNWEKPEPRIRASPAAWQNWTYTVRVSAEHFSVDHEYKSVVDTMFTVRGLNTSTKYSFTVQAESPGGRSPWSKAFEGTTLREVKEKPYILAAGKDGIWKHQVEHFDPGILIFPDIKQVTHIDWYNSTIFWSNSAGQVHMMPPDFNVVLVSGIPQAGSLAFDWLGQHLYWAGLASKTIYRTPLTSMQTEVVAQVSHLVIDLVVDSVNAFLYWTTALTVECARMNGEKHQVFQEQHLFSNKQIFALASDLYLGHLYWIVQDGMYLHLYRANLLREGFVDTSVTEFAAWSSLRISHHALQFYSGRLFWLDGSNALTVQEVNQSCSVPLFTATELRAFTLVHVSVKPLPDGYVSTPVVIPQSVPMSSIRIEGNYSIARVVWNASRNVEYGTVFYCVESETLHLHENHSKKHCLPPNELSTPVFEVIGLQPHTKFDISITPYTYWGKGQTTMTMLQTPEGVASAPRRPRIFVSSHDSFGDAKDVQVEFRWDVPQYKNGVIVKYSVHYSVWNNSKANSTHVQWKSVNTSVTSHKLNSVPHGFMVLFQVQALTSVGPGEMSNTSQANTSVLIPVPRIVIATGHYISIFDVDLNKTVQNVPARVHSALMAYTADSGMLYYIQDDILFAAKIIDGSKFQVLKDSQLLKTTCMTVDWIGRRIFIAQDTTMNTTLLFEIDLELKTNVLKKVVNLNSTVLALAMYPLLSRLYWIDSSAADTTMVYYDFTNKTVHHVFKSQVESNGTHLSIKKNECNCTETKIELGATMALDTTALQSDTVVFTTQMGEIWVTDLEGCWCKRVIRVPLQSGEILGRVTVDKQFIYWTTSIDENVTIYQAEKENENQMALFTVTKPVSVKAYSPLLQPLPDKNCLIPAAYTEKPRILNATNSSFSLELPPCRPQLHCQGVSVPTPTYLLHYGNLEDGNSSFSCSQGLQCTVLEFHQNIVHLKGLQPYSFYVVQTAVKNYYGGFPEFLGEANVGKTLYGTPEAVTNFTISVFSDTAVNISWTEPSQPNGPVDKIRYQAIINILEHYPPTPLMKTEFPQQRLAWSVSCLKGGTSNNFVVLSFHPDEDWFTASVALRATTFQSPLGPYNIIPRNTSVKLQWRAPIDNNTRSFTFELSEIPSKGKWFQPKTTKCNNGSSNICELLGLDPNKNYYVRVKVTYKTDAVGFSPPKDFTTTAGVPGKPGAPSLWMDETMIGWDKAADNGCNITYYILESRKLQTESLLLNQSVAVTWEVVHNDSCSSNFCTWKVKNLLGTFQFRAAAANLVGLGEYSDVSRSIMLNGWYRRRKIKLSRSDRLTVCFKPDAELAEIRGLASSVGLVNACYAISFLPTENERNSLPGFPRERLRLCYLLGSGAFGEVYEGIAVDILGKGSGETKVAVKTLKNVATDHEKAEFLKEAHLMSQFDHPHILKLLGVCLMNEPHFIILELMKGGDLRTYLREARATEKRGSLLSDLDLLDVCVDVSKGCAYLEKMHFVHRDLAARNCLVSVKEYDTPGRSVKIGDFGLARDVYKNDYYRKRGEGLLPVRWMAPESLIDGVFTKYSDVWSFGVLLWEIVTLGKQPYPAYSNLEVLHLVRSGGRLPSPTNCPDDIYDLMQKCWHKEPNMRPSFRYIQDRVEQLRKSPLSCSHSYDDSIFPNGVINHAFEDNAESEERNKQQSLCIVSTPDSQMKACKEPNEETCNCCDATSENTVLNYASIAVPSEGESVSC</sequence>
<dbReference type="InterPro" id="IPR036116">
    <property type="entry name" value="FN3_sf"/>
</dbReference>
<evidence type="ECO:0000256" key="15">
    <source>
        <dbReference type="PROSITE-ProRule" id="PRU10141"/>
    </source>
</evidence>
<evidence type="ECO:0000256" key="9">
    <source>
        <dbReference type="ARBA" id="ARBA00022989"/>
    </source>
</evidence>
<dbReference type="GO" id="GO:0005886">
    <property type="term" value="C:plasma membrane"/>
    <property type="evidence" value="ECO:0007669"/>
    <property type="project" value="TreeGrafter"/>
</dbReference>
<comment type="subcellular location">
    <subcellularLocation>
        <location evidence="1">Membrane</location>
        <topology evidence="1">Single-pass type I membrane protein</topology>
    </subcellularLocation>
</comment>
<keyword evidence="4 16" id="KW-0812">Transmembrane</keyword>
<accession>A0A662YZN6</accession>
<dbReference type="Gene3D" id="3.30.200.20">
    <property type="entry name" value="Phosphorylase Kinase, domain 1"/>
    <property type="match status" value="1"/>
</dbReference>
<dbReference type="SMART" id="SM00135">
    <property type="entry name" value="LY"/>
    <property type="match status" value="4"/>
</dbReference>
<keyword evidence="3" id="KW-0808">Transferase</keyword>
<dbReference type="GO" id="GO:0005524">
    <property type="term" value="F:ATP binding"/>
    <property type="evidence" value="ECO:0007669"/>
    <property type="project" value="UniProtKB-UniRule"/>
</dbReference>
<comment type="catalytic activity">
    <reaction evidence="14 16">
        <text>L-tyrosyl-[protein] + ATP = O-phospho-L-tyrosyl-[protein] + ADP + H(+)</text>
        <dbReference type="Rhea" id="RHEA:10596"/>
        <dbReference type="Rhea" id="RHEA-COMP:10136"/>
        <dbReference type="Rhea" id="RHEA-COMP:20101"/>
        <dbReference type="ChEBI" id="CHEBI:15378"/>
        <dbReference type="ChEBI" id="CHEBI:30616"/>
        <dbReference type="ChEBI" id="CHEBI:46858"/>
        <dbReference type="ChEBI" id="CHEBI:61978"/>
        <dbReference type="ChEBI" id="CHEBI:456216"/>
        <dbReference type="EC" id="2.7.10.1"/>
    </reaction>
</comment>
<dbReference type="InterPro" id="IPR013783">
    <property type="entry name" value="Ig-like_fold"/>
</dbReference>
<dbReference type="SUPFAM" id="SSF56112">
    <property type="entry name" value="Protein kinase-like (PK-like)"/>
    <property type="match status" value="1"/>
</dbReference>
<dbReference type="InterPro" id="IPR000719">
    <property type="entry name" value="Prot_kinase_dom"/>
</dbReference>
<evidence type="ECO:0000256" key="2">
    <source>
        <dbReference type="ARBA" id="ARBA00022553"/>
    </source>
</evidence>
<dbReference type="InterPro" id="IPR003961">
    <property type="entry name" value="FN3_dom"/>
</dbReference>
<dbReference type="Gene3D" id="2.120.10.30">
    <property type="entry name" value="TolB, C-terminal domain"/>
    <property type="match status" value="3"/>
</dbReference>
<evidence type="ECO:0000256" key="6">
    <source>
        <dbReference type="ARBA" id="ARBA00022741"/>
    </source>
</evidence>
<feature type="domain" description="Fibronectin type-III" evidence="18">
    <location>
        <begin position="1892"/>
        <end position="1987"/>
    </location>
</feature>
<evidence type="ECO:0000313" key="20">
    <source>
        <dbReference type="Proteomes" id="UP000289886"/>
    </source>
</evidence>
<evidence type="ECO:0000256" key="12">
    <source>
        <dbReference type="ARBA" id="ARBA00023170"/>
    </source>
</evidence>
<dbReference type="GO" id="GO:0032006">
    <property type="term" value="P:regulation of TOR signaling"/>
    <property type="evidence" value="ECO:0007669"/>
    <property type="project" value="TreeGrafter"/>
</dbReference>
<comment type="similarity">
    <text evidence="16">Belongs to the protein kinase superfamily. Tyr protein kinase family. Insulin receptor subfamily.</text>
</comment>
<keyword evidence="10" id="KW-0472">Membrane</keyword>
<proteinExistence type="inferred from homology"/>
<dbReference type="SUPFAM" id="SSF63825">
    <property type="entry name" value="YWTD domain"/>
    <property type="match status" value="3"/>
</dbReference>
<comment type="caution">
    <text evidence="19">The sequence shown here is derived from an EMBL/GenBank/DDBJ whole genome shotgun (WGS) entry which is preliminary data.</text>
</comment>
<dbReference type="InterPro" id="IPR000033">
    <property type="entry name" value="LDLR_classB_rpt"/>
</dbReference>
<keyword evidence="12 16" id="KW-0675">Receptor</keyword>
<dbReference type="PROSITE" id="PS00239">
    <property type="entry name" value="RECEPTOR_TYR_KIN_II"/>
    <property type="match status" value="1"/>
</dbReference>
<dbReference type="GO" id="GO:0007169">
    <property type="term" value="P:cell surface receptor protein tyrosine kinase signaling pathway"/>
    <property type="evidence" value="ECO:0007669"/>
    <property type="project" value="InterPro"/>
</dbReference>
<dbReference type="InterPro" id="IPR002011">
    <property type="entry name" value="Tyr_kinase_rcpt_2_CS"/>
</dbReference>
<feature type="domain" description="Fibronectin type-III" evidence="18">
    <location>
        <begin position="1275"/>
        <end position="1380"/>
    </location>
</feature>
<dbReference type="InterPro" id="IPR020635">
    <property type="entry name" value="Tyr_kinase_cat_dom"/>
</dbReference>
<evidence type="ECO:0000259" key="18">
    <source>
        <dbReference type="PROSITE" id="PS50853"/>
    </source>
</evidence>
<dbReference type="InterPro" id="IPR001245">
    <property type="entry name" value="Ser-Thr/Tyr_kinase_cat_dom"/>
</dbReference>
<dbReference type="Gene3D" id="2.60.40.10">
    <property type="entry name" value="Immunoglobulins"/>
    <property type="match status" value="7"/>
</dbReference>
<keyword evidence="6 15" id="KW-0547">Nucleotide-binding</keyword>
<dbReference type="InterPro" id="IPR011009">
    <property type="entry name" value="Kinase-like_dom_sf"/>
</dbReference>
<dbReference type="InterPro" id="IPR017441">
    <property type="entry name" value="Protein_kinase_ATP_BS"/>
</dbReference>
<dbReference type="Pfam" id="PF00041">
    <property type="entry name" value="fn3"/>
    <property type="match status" value="2"/>
</dbReference>
<dbReference type="Pfam" id="PF07714">
    <property type="entry name" value="PK_Tyr_Ser-Thr"/>
    <property type="match status" value="1"/>
</dbReference>
<dbReference type="PROSITE" id="PS00107">
    <property type="entry name" value="PROTEIN_KINASE_ATP"/>
    <property type="match status" value="1"/>
</dbReference>
<feature type="domain" description="Fibronectin type-III" evidence="18">
    <location>
        <begin position="336"/>
        <end position="431"/>
    </location>
</feature>
<feature type="domain" description="Fibronectin type-III" evidence="18">
    <location>
        <begin position="432"/>
        <end position="523"/>
    </location>
</feature>
<dbReference type="PRINTS" id="PR00109">
    <property type="entry name" value="TYRKINASE"/>
</dbReference>
<keyword evidence="8 15" id="KW-0067">ATP-binding</keyword>
<dbReference type="EMBL" id="SCEB01000040">
    <property type="protein sequence ID" value="RXN01517.1"/>
    <property type="molecule type" value="Genomic_DNA"/>
</dbReference>
<dbReference type="FunFam" id="2.60.40.10:FF:001018">
    <property type="entry name" value="Tyrosine-protein kinase receptor"/>
    <property type="match status" value="1"/>
</dbReference>
<evidence type="ECO:0000256" key="1">
    <source>
        <dbReference type="ARBA" id="ARBA00004479"/>
    </source>
</evidence>